<evidence type="ECO:0000259" key="3">
    <source>
        <dbReference type="PROSITE" id="PS50894"/>
    </source>
</evidence>
<keyword evidence="5" id="KW-1185">Reference proteome</keyword>
<dbReference type="CDD" id="cd00088">
    <property type="entry name" value="HPT"/>
    <property type="match status" value="1"/>
</dbReference>
<dbReference type="GO" id="GO:0004672">
    <property type="term" value="F:protein kinase activity"/>
    <property type="evidence" value="ECO:0007669"/>
    <property type="project" value="UniProtKB-ARBA"/>
</dbReference>
<dbReference type="OrthoDB" id="9131849at2"/>
<evidence type="ECO:0000256" key="2">
    <source>
        <dbReference type="PROSITE-ProRule" id="PRU00110"/>
    </source>
</evidence>
<evidence type="ECO:0000313" key="4">
    <source>
        <dbReference type="EMBL" id="CAA0124186.1"/>
    </source>
</evidence>
<dbReference type="SUPFAM" id="SSF47226">
    <property type="entry name" value="Histidine-containing phosphotransfer domain, HPT domain"/>
    <property type="match status" value="1"/>
</dbReference>
<keyword evidence="1" id="KW-0902">Two-component regulatory system</keyword>
<dbReference type="Gene3D" id="1.20.120.160">
    <property type="entry name" value="HPT domain"/>
    <property type="match status" value="1"/>
</dbReference>
<dbReference type="EMBL" id="CACSIO010000060">
    <property type="protein sequence ID" value="CAA0124186.1"/>
    <property type="molecule type" value="Genomic_DNA"/>
</dbReference>
<organism evidence="4 5">
    <name type="scientific">BD1-7 clade bacterium</name>
    <dbReference type="NCBI Taxonomy" id="2029982"/>
    <lineage>
        <taxon>Bacteria</taxon>
        <taxon>Pseudomonadati</taxon>
        <taxon>Pseudomonadota</taxon>
        <taxon>Gammaproteobacteria</taxon>
        <taxon>Cellvibrionales</taxon>
        <taxon>Spongiibacteraceae</taxon>
        <taxon>BD1-7 clade</taxon>
    </lineage>
</organism>
<gene>
    <name evidence="4" type="ORF">OPDIPICF_03008</name>
</gene>
<dbReference type="Pfam" id="PF01627">
    <property type="entry name" value="Hpt"/>
    <property type="match status" value="1"/>
</dbReference>
<feature type="modified residue" description="Phosphohistidine" evidence="2">
    <location>
        <position position="57"/>
    </location>
</feature>
<accession>A0A5S9QYQ4</accession>
<dbReference type="InterPro" id="IPR008207">
    <property type="entry name" value="Sig_transdc_His_kin_Hpt_dom"/>
</dbReference>
<name>A0A5S9QYQ4_9GAMM</name>
<proteinExistence type="predicted"/>
<feature type="domain" description="HPt" evidence="3">
    <location>
        <begin position="18"/>
        <end position="111"/>
    </location>
</feature>
<reference evidence="4 5" key="1">
    <citation type="submission" date="2019-11" db="EMBL/GenBank/DDBJ databases">
        <authorList>
            <person name="Holert J."/>
        </authorList>
    </citation>
    <scope>NUCLEOTIDE SEQUENCE [LARGE SCALE GENOMIC DNA]</scope>
    <source>
        <strain evidence="4">SB11_3</strain>
    </source>
</reference>
<dbReference type="Proteomes" id="UP000441399">
    <property type="component" value="Unassembled WGS sequence"/>
</dbReference>
<sequence length="111" mass="12255">MTQPTVDDLALKELRAIMGEDFQLLVDTFVQDSQVRIESIKQAIEGLDAEALRVAAHSFKGSALNLSAGKLTELCRQLEQKGRDGTLEGAAQILMDIRTEYDAVRAHLRAE</sequence>
<dbReference type="InterPro" id="IPR036641">
    <property type="entry name" value="HPT_dom_sf"/>
</dbReference>
<dbReference type="AlphaFoldDB" id="A0A5S9QYQ4"/>
<dbReference type="GO" id="GO:0000160">
    <property type="term" value="P:phosphorelay signal transduction system"/>
    <property type="evidence" value="ECO:0007669"/>
    <property type="project" value="UniProtKB-KW"/>
</dbReference>
<evidence type="ECO:0000313" key="5">
    <source>
        <dbReference type="Proteomes" id="UP000441399"/>
    </source>
</evidence>
<evidence type="ECO:0000256" key="1">
    <source>
        <dbReference type="ARBA" id="ARBA00023012"/>
    </source>
</evidence>
<dbReference type="PROSITE" id="PS50894">
    <property type="entry name" value="HPT"/>
    <property type="match status" value="1"/>
</dbReference>
<protein>
    <recommendedName>
        <fullName evidence="3">HPt domain-containing protein</fullName>
    </recommendedName>
</protein>
<keyword evidence="2" id="KW-0597">Phosphoprotein</keyword>